<keyword evidence="1" id="KW-0472">Membrane</keyword>
<keyword evidence="3" id="KW-1185">Reference proteome</keyword>
<evidence type="ECO:0000313" key="3">
    <source>
        <dbReference type="Proteomes" id="UP001597441"/>
    </source>
</evidence>
<evidence type="ECO:0000256" key="1">
    <source>
        <dbReference type="SAM" id="Phobius"/>
    </source>
</evidence>
<evidence type="ECO:0000313" key="2">
    <source>
        <dbReference type="EMBL" id="MFD2533568.1"/>
    </source>
</evidence>
<dbReference type="Proteomes" id="UP001597441">
    <property type="component" value="Unassembled WGS sequence"/>
</dbReference>
<feature type="transmembrane region" description="Helical" evidence="1">
    <location>
        <begin position="160"/>
        <end position="184"/>
    </location>
</feature>
<name>A0ABW5JLB9_9FLAO</name>
<dbReference type="EMBL" id="JBHULK010000001">
    <property type="protein sequence ID" value="MFD2533568.1"/>
    <property type="molecule type" value="Genomic_DNA"/>
</dbReference>
<feature type="transmembrane region" description="Helical" evidence="1">
    <location>
        <begin position="75"/>
        <end position="95"/>
    </location>
</feature>
<keyword evidence="1" id="KW-1133">Transmembrane helix</keyword>
<keyword evidence="1" id="KW-0812">Transmembrane</keyword>
<sequence>MNCKNCNTALYKNSSYCYMCGGKVIRNRLTLKNLFESFSEQFFNYDNKFLQTFINLFKKPEDVIESYINVTRKKYVNVISYFAIAITITGLYIFILKKYFPDSIDYSILSPEGQEEFQERNVNFVQENMSLFMMLYVPLYALIARISFVGFNKFNYTELLVVFLYLQAQMSIVTAIASILFSLFNVHQGVLSLVFTPLMVLYTAICLKRLYSLNTKQIILRTLLFVAVLLVVFVIISVVMGIYMFLNGDFQQIIDTQKAAKGS</sequence>
<dbReference type="Pfam" id="PF12412">
    <property type="entry name" value="DUF3667"/>
    <property type="match status" value="1"/>
</dbReference>
<feature type="transmembrane region" description="Helical" evidence="1">
    <location>
        <begin position="223"/>
        <end position="246"/>
    </location>
</feature>
<comment type="caution">
    <text evidence="2">The sequence shown here is derived from an EMBL/GenBank/DDBJ whole genome shotgun (WGS) entry which is preliminary data.</text>
</comment>
<proteinExistence type="predicted"/>
<feature type="transmembrane region" description="Helical" evidence="1">
    <location>
        <begin position="129"/>
        <end position="148"/>
    </location>
</feature>
<accession>A0ABW5JLB9</accession>
<dbReference type="InterPro" id="IPR022134">
    <property type="entry name" value="DUF3667"/>
</dbReference>
<gene>
    <name evidence="2" type="ORF">ACFSQS_00515</name>
</gene>
<feature type="transmembrane region" description="Helical" evidence="1">
    <location>
        <begin position="190"/>
        <end position="211"/>
    </location>
</feature>
<protein>
    <submittedName>
        <fullName evidence="2">DUF3667 domain-containing protein</fullName>
    </submittedName>
</protein>
<reference evidence="3" key="1">
    <citation type="journal article" date="2019" name="Int. J. Syst. Evol. Microbiol.">
        <title>The Global Catalogue of Microorganisms (GCM) 10K type strain sequencing project: providing services to taxonomists for standard genome sequencing and annotation.</title>
        <authorList>
            <consortium name="The Broad Institute Genomics Platform"/>
            <consortium name="The Broad Institute Genome Sequencing Center for Infectious Disease"/>
            <person name="Wu L."/>
            <person name="Ma J."/>
        </authorList>
    </citation>
    <scope>NUCLEOTIDE SEQUENCE [LARGE SCALE GENOMIC DNA]</scope>
    <source>
        <strain evidence="3">KCTC 42903</strain>
    </source>
</reference>
<organism evidence="2 3">
    <name type="scientific">Gelatiniphilus marinus</name>
    <dbReference type="NCBI Taxonomy" id="1759464"/>
    <lineage>
        <taxon>Bacteria</taxon>
        <taxon>Pseudomonadati</taxon>
        <taxon>Bacteroidota</taxon>
        <taxon>Flavobacteriia</taxon>
        <taxon>Flavobacteriales</taxon>
        <taxon>Flavobacteriaceae</taxon>
        <taxon>Gelatiniphilus</taxon>
    </lineage>
</organism>
<dbReference type="RefSeq" id="WP_388012430.1">
    <property type="nucleotide sequence ID" value="NZ_JBHUDT010000001.1"/>
</dbReference>